<feature type="signal peptide" evidence="2">
    <location>
        <begin position="1"/>
        <end position="23"/>
    </location>
</feature>
<sequence>MHLRKSALIIALLSLTFSSVAAAHPGRTDSSGGHTCRTNCEKWGYEYGEYHYHNGGGSSSSGSSSSGSSSSSSSKAATPAPAPSTPKEVIPPGTVKVTLPAFSIVVNGQQVANASTASPVIVYNDITYFPMTWNYTQALGLDTAWDANTGFSIRKTDRAGAALSLDYGTPASKLYAKKPGFNIYVNDVWLDNAKEEYPVLVLNDVTYFPMTWKFAVEELGLQISFANNTFTISK</sequence>
<evidence type="ECO:0000256" key="2">
    <source>
        <dbReference type="SAM" id="SignalP"/>
    </source>
</evidence>
<gene>
    <name evidence="3" type="ORF">PM3016_6692</name>
</gene>
<dbReference type="Proteomes" id="UP000007523">
    <property type="component" value="Chromosome"/>
</dbReference>
<dbReference type="AlphaFoldDB" id="H6NMD8"/>
<feature type="chain" id="PRO_5003605659" description="YHYH domain-containing protein" evidence="2">
    <location>
        <begin position="24"/>
        <end position="234"/>
    </location>
</feature>
<accession>H6NMD8</accession>
<dbReference type="NCBIfam" id="NF033223">
    <property type="entry name" value="YHYH_alt"/>
    <property type="match status" value="1"/>
</dbReference>
<dbReference type="HOGENOM" id="CLU_106202_0_0_9"/>
<dbReference type="RefSeq" id="WP_014372345.1">
    <property type="nucleotide sequence ID" value="NC_016935.1"/>
</dbReference>
<evidence type="ECO:0000313" key="3">
    <source>
        <dbReference type="EMBL" id="AFC33300.1"/>
    </source>
</evidence>
<evidence type="ECO:0000256" key="1">
    <source>
        <dbReference type="SAM" id="MobiDB-lite"/>
    </source>
</evidence>
<evidence type="ECO:0000313" key="4">
    <source>
        <dbReference type="Proteomes" id="UP000007523"/>
    </source>
</evidence>
<feature type="region of interest" description="Disordered" evidence="1">
    <location>
        <begin position="56"/>
        <end position="91"/>
    </location>
</feature>
<organism evidence="3 4">
    <name type="scientific">Paenibacillus mucilaginosus 3016</name>
    <dbReference type="NCBI Taxonomy" id="1116391"/>
    <lineage>
        <taxon>Bacteria</taxon>
        <taxon>Bacillati</taxon>
        <taxon>Bacillota</taxon>
        <taxon>Bacilli</taxon>
        <taxon>Bacillales</taxon>
        <taxon>Paenibacillaceae</taxon>
        <taxon>Paenibacillus</taxon>
    </lineage>
</organism>
<name>H6NMD8_9BACL</name>
<proteinExistence type="predicted"/>
<dbReference type="STRING" id="1116391.PM3016_6692"/>
<dbReference type="KEGG" id="pmq:PM3016_6692"/>
<reference evidence="3 4" key="1">
    <citation type="journal article" date="2012" name="J. Bacteriol.">
        <title>Complete Genome Sequence of Paenibacillus mucilaginosus 3016, a Bacterium Functional as Microbial Fertilizer.</title>
        <authorList>
            <person name="Ma M."/>
            <person name="Wang Z."/>
            <person name="Li L."/>
            <person name="Jiang X."/>
            <person name="Guan D."/>
            <person name="Cao F."/>
            <person name="Chen H."/>
            <person name="Wang X."/>
            <person name="Shen D."/>
            <person name="Du B."/>
            <person name="Li J."/>
        </authorList>
    </citation>
    <scope>NUCLEOTIDE SEQUENCE [LARGE SCALE GENOMIC DNA]</scope>
    <source>
        <strain evidence="3 4">3016</strain>
    </source>
</reference>
<dbReference type="EMBL" id="CP003235">
    <property type="protein sequence ID" value="AFC33300.1"/>
    <property type="molecule type" value="Genomic_DNA"/>
</dbReference>
<keyword evidence="2" id="KW-0732">Signal</keyword>
<dbReference type="InterPro" id="IPR047773">
    <property type="entry name" value="YHYH_dom_bact"/>
</dbReference>
<feature type="compositionally biased region" description="Low complexity" evidence="1">
    <location>
        <begin position="60"/>
        <end position="79"/>
    </location>
</feature>
<protein>
    <recommendedName>
        <fullName evidence="5">YHYH domain-containing protein</fullName>
    </recommendedName>
</protein>
<evidence type="ECO:0008006" key="5">
    <source>
        <dbReference type="Google" id="ProtNLM"/>
    </source>
</evidence>
<keyword evidence="4" id="KW-1185">Reference proteome</keyword>